<evidence type="ECO:0000256" key="1">
    <source>
        <dbReference type="SAM" id="Phobius"/>
    </source>
</evidence>
<keyword evidence="1" id="KW-0812">Transmembrane</keyword>
<name>A0A6F8PWC5_9GAMM</name>
<evidence type="ECO:0000313" key="2">
    <source>
        <dbReference type="EMBL" id="BBP46337.1"/>
    </source>
</evidence>
<evidence type="ECO:0000313" key="3">
    <source>
        <dbReference type="Proteomes" id="UP000501726"/>
    </source>
</evidence>
<dbReference type="EMBL" id="AP021889">
    <property type="protein sequence ID" value="BBP46337.1"/>
    <property type="molecule type" value="Genomic_DNA"/>
</dbReference>
<organism evidence="2 3">
    <name type="scientific">Thiosulfatimonas sediminis</name>
    <dbReference type="NCBI Taxonomy" id="2675054"/>
    <lineage>
        <taxon>Bacteria</taxon>
        <taxon>Pseudomonadati</taxon>
        <taxon>Pseudomonadota</taxon>
        <taxon>Gammaproteobacteria</taxon>
        <taxon>Thiotrichales</taxon>
        <taxon>Piscirickettsiaceae</taxon>
        <taxon>Thiosulfatimonas</taxon>
    </lineage>
</organism>
<keyword evidence="1" id="KW-0472">Membrane</keyword>
<dbReference type="KEGG" id="tse:THMIRHAS_17100"/>
<sequence length="83" mass="9429">MSSLKQLYVFGFSFIFLMAFLAYSYFTAGVDKYEAEKYKKWAEQYASDAGYMAVYKSAMEDSVISRAEAKDLDIAQSKAGEKK</sequence>
<feature type="transmembrane region" description="Helical" evidence="1">
    <location>
        <begin position="7"/>
        <end position="26"/>
    </location>
</feature>
<dbReference type="Proteomes" id="UP000501726">
    <property type="component" value="Chromosome"/>
</dbReference>
<protein>
    <submittedName>
        <fullName evidence="2">Uncharacterized protein</fullName>
    </submittedName>
</protein>
<keyword evidence="3" id="KW-1185">Reference proteome</keyword>
<gene>
    <name evidence="2" type="ORF">THMIRHAS_17100</name>
</gene>
<reference evidence="3" key="1">
    <citation type="submission" date="2019-11" db="EMBL/GenBank/DDBJ databases">
        <title>Isolation and characterization of two novel species in the genus Thiomicrorhabdus.</title>
        <authorList>
            <person name="Mochizuki J."/>
            <person name="Kojima H."/>
            <person name="Fukui M."/>
        </authorList>
    </citation>
    <scope>NUCLEOTIDE SEQUENCE [LARGE SCALE GENOMIC DNA]</scope>
    <source>
        <strain evidence="3">aks77</strain>
    </source>
</reference>
<proteinExistence type="predicted"/>
<accession>A0A6F8PWC5</accession>
<dbReference type="RefSeq" id="WP_173272849.1">
    <property type="nucleotide sequence ID" value="NZ_AP021889.1"/>
</dbReference>
<dbReference type="AlphaFoldDB" id="A0A6F8PWC5"/>
<keyword evidence="1" id="KW-1133">Transmembrane helix</keyword>